<organism evidence="1 2">
    <name type="scientific">Sphingomonas anseongensis</name>
    <dbReference type="NCBI Taxonomy" id="2908207"/>
    <lineage>
        <taxon>Bacteria</taxon>
        <taxon>Pseudomonadati</taxon>
        <taxon>Pseudomonadota</taxon>
        <taxon>Alphaproteobacteria</taxon>
        <taxon>Sphingomonadales</taxon>
        <taxon>Sphingomonadaceae</taxon>
        <taxon>Sphingomonas</taxon>
    </lineage>
</organism>
<reference evidence="1" key="1">
    <citation type="submission" date="2022-05" db="EMBL/GenBank/DDBJ databases">
        <authorList>
            <person name="Jo J.-H."/>
            <person name="Im W.-T."/>
        </authorList>
    </citation>
    <scope>NUCLEOTIDE SEQUENCE</scope>
    <source>
        <strain evidence="1">RG327</strain>
    </source>
</reference>
<evidence type="ECO:0000313" key="2">
    <source>
        <dbReference type="Proteomes" id="UP001165343"/>
    </source>
</evidence>
<dbReference type="RefSeq" id="WP_249867432.1">
    <property type="nucleotide sequence ID" value="NZ_JAMGBC010000001.1"/>
</dbReference>
<sequence>MSSAPTPSEIVSDARWLAQALDPASGMVRVVEMDADSYRSASFLDDRMLQDQHFAGIVPWASVAEALPEDARTDARWIFHIGHVGSTLVSRLLGELDGVLSVREPRSLRDVAMLPAERRAAFVPPIQKLMSRTFADEQTVLVKATSFVSEIAPELVPPGERALFLYAKPRAYVASILAGENSVRELSALAPSRTQRIAGRAELPEPTSAAGAAAAAWACEMTALEASAEAMPNRHLAWADFDEILDDMPGALERTATLFGFAAPAERIREIATGPLMGRYSKALEHEYSPSLRRDLIAEAAGANREDIDSALAMLQSAAATSPLLARALDRAKES</sequence>
<dbReference type="EMBL" id="JAMGBC010000001">
    <property type="protein sequence ID" value="MCL6678482.1"/>
    <property type="molecule type" value="Genomic_DNA"/>
</dbReference>
<dbReference type="Proteomes" id="UP001165343">
    <property type="component" value="Unassembled WGS sequence"/>
</dbReference>
<keyword evidence="2" id="KW-1185">Reference proteome</keyword>
<comment type="caution">
    <text evidence="1">The sequence shown here is derived from an EMBL/GenBank/DDBJ whole genome shotgun (WGS) entry which is preliminary data.</text>
</comment>
<proteinExistence type="predicted"/>
<name>A0ABT0RDZ5_9SPHN</name>
<accession>A0ABT0RDZ5</accession>
<gene>
    <name evidence="1" type="ORF">LZ519_04010</name>
</gene>
<protein>
    <submittedName>
        <fullName evidence="1">Uncharacterized protein</fullName>
    </submittedName>
</protein>
<evidence type="ECO:0000313" key="1">
    <source>
        <dbReference type="EMBL" id="MCL6678482.1"/>
    </source>
</evidence>